<proteinExistence type="predicted"/>
<protein>
    <recommendedName>
        <fullName evidence="4">HTH DNA binding domain-containing protein</fullName>
    </recommendedName>
</protein>
<dbReference type="RefSeq" id="WP_128268567.1">
    <property type="nucleotide sequence ID" value="NZ_SAUW01000001.1"/>
</dbReference>
<keyword evidence="3" id="KW-1185">Reference proteome</keyword>
<evidence type="ECO:0000256" key="1">
    <source>
        <dbReference type="SAM" id="MobiDB-lite"/>
    </source>
</evidence>
<accession>A0A443J4X8</accession>
<reference evidence="2 3" key="1">
    <citation type="submission" date="2019-01" db="EMBL/GenBank/DDBJ databases">
        <title>Sinorhodobacter populi sp. nov. isolated from the symptomatic bark tissue of Populus euramericana canker.</title>
        <authorList>
            <person name="Xu G."/>
        </authorList>
    </citation>
    <scope>NUCLEOTIDE SEQUENCE [LARGE SCALE GENOMIC DNA]</scope>
    <source>
        <strain evidence="2 3">2D-5</strain>
    </source>
</reference>
<dbReference type="Proteomes" id="UP000285710">
    <property type="component" value="Unassembled WGS sequence"/>
</dbReference>
<organism evidence="2 3">
    <name type="scientific">Paenirhodobacter populi</name>
    <dbReference type="NCBI Taxonomy" id="2306993"/>
    <lineage>
        <taxon>Bacteria</taxon>
        <taxon>Pseudomonadati</taxon>
        <taxon>Pseudomonadota</taxon>
        <taxon>Alphaproteobacteria</taxon>
        <taxon>Rhodobacterales</taxon>
        <taxon>Rhodobacter group</taxon>
        <taxon>Paenirhodobacter</taxon>
    </lineage>
</organism>
<evidence type="ECO:0000313" key="2">
    <source>
        <dbReference type="EMBL" id="RWR15552.1"/>
    </source>
</evidence>
<sequence length="365" mass="39616">MTSHRNLPQDDPDEAFGLPSPYDPDPEAGDTAWFLPDLPDDDPADQPGPRADRRILVDAGEWRLAEAAQAAELARATAELGRLDMMTEHLGEGAVTRLALIEAEAMAWAEGTRLRREEIGRDLMARATDPRLHTDLARARWALRRLEQRPAPPGGLRDFLGLHEADPDTVSAVPGDFRRRLAGAEFSAAAADFGMGLAELDDAHPLTRAAFAYRLWPLCSLSASGVVTEPATAASRIAASENRMIGFAPCATARQVWNSGGNAEERLRRWIVSVRSGALAAMLDLRRLDSWAVSARATTAGIKGRTPARLIDALISRPLLSTEDAALTTGISRDSAERMLARMLDAGVVREITGQSRFRLWTAAT</sequence>
<reference evidence="2 3" key="2">
    <citation type="submission" date="2019-01" db="EMBL/GenBank/DDBJ databases">
        <authorList>
            <person name="Li Y."/>
        </authorList>
    </citation>
    <scope>NUCLEOTIDE SEQUENCE [LARGE SCALE GENOMIC DNA]</scope>
    <source>
        <strain evidence="2 3">2D-5</strain>
    </source>
</reference>
<evidence type="ECO:0000313" key="3">
    <source>
        <dbReference type="Proteomes" id="UP000285710"/>
    </source>
</evidence>
<dbReference type="AlphaFoldDB" id="A0A443J4X8"/>
<feature type="region of interest" description="Disordered" evidence="1">
    <location>
        <begin position="1"/>
        <end position="51"/>
    </location>
</feature>
<name>A0A443J4X8_9RHOB</name>
<evidence type="ECO:0008006" key="4">
    <source>
        <dbReference type="Google" id="ProtNLM"/>
    </source>
</evidence>
<dbReference type="EMBL" id="SAUW01000001">
    <property type="protein sequence ID" value="RWR15552.1"/>
    <property type="molecule type" value="Genomic_DNA"/>
</dbReference>
<comment type="caution">
    <text evidence="2">The sequence shown here is derived from an EMBL/GenBank/DDBJ whole genome shotgun (WGS) entry which is preliminary data.</text>
</comment>
<gene>
    <name evidence="2" type="ORF">D2T33_01375</name>
</gene>